<reference evidence="2 3" key="1">
    <citation type="submission" date="2021-06" db="EMBL/GenBank/DDBJ databases">
        <title>Caerostris darwini draft genome.</title>
        <authorList>
            <person name="Kono N."/>
            <person name="Arakawa K."/>
        </authorList>
    </citation>
    <scope>NUCLEOTIDE SEQUENCE [LARGE SCALE GENOMIC DNA]</scope>
</reference>
<evidence type="ECO:0000313" key="3">
    <source>
        <dbReference type="Proteomes" id="UP001054837"/>
    </source>
</evidence>
<accession>A0AAV4TQF1</accession>
<keyword evidence="3" id="KW-1185">Reference proteome</keyword>
<dbReference type="AlphaFoldDB" id="A0AAV4TQF1"/>
<gene>
    <name evidence="2" type="ORF">CDAR_314621</name>
</gene>
<comment type="caution">
    <text evidence="2">The sequence shown here is derived from an EMBL/GenBank/DDBJ whole genome shotgun (WGS) entry which is preliminary data.</text>
</comment>
<protein>
    <submittedName>
        <fullName evidence="2">Uncharacterized protein</fullName>
    </submittedName>
</protein>
<feature type="region of interest" description="Disordered" evidence="1">
    <location>
        <begin position="1"/>
        <end position="21"/>
    </location>
</feature>
<name>A0AAV4TQF1_9ARAC</name>
<dbReference type="Proteomes" id="UP001054837">
    <property type="component" value="Unassembled WGS sequence"/>
</dbReference>
<dbReference type="EMBL" id="BPLQ01010149">
    <property type="protein sequence ID" value="GIY48720.1"/>
    <property type="molecule type" value="Genomic_DNA"/>
</dbReference>
<evidence type="ECO:0000313" key="2">
    <source>
        <dbReference type="EMBL" id="GIY48720.1"/>
    </source>
</evidence>
<organism evidence="2 3">
    <name type="scientific">Caerostris darwini</name>
    <dbReference type="NCBI Taxonomy" id="1538125"/>
    <lineage>
        <taxon>Eukaryota</taxon>
        <taxon>Metazoa</taxon>
        <taxon>Ecdysozoa</taxon>
        <taxon>Arthropoda</taxon>
        <taxon>Chelicerata</taxon>
        <taxon>Arachnida</taxon>
        <taxon>Araneae</taxon>
        <taxon>Araneomorphae</taxon>
        <taxon>Entelegynae</taxon>
        <taxon>Araneoidea</taxon>
        <taxon>Araneidae</taxon>
        <taxon>Caerostris</taxon>
    </lineage>
</organism>
<evidence type="ECO:0000256" key="1">
    <source>
        <dbReference type="SAM" id="MobiDB-lite"/>
    </source>
</evidence>
<sequence>MDETRNILSKGKGRFRHNSEQPITRGRVEPGWLAPLHLVLSPYLSDLAEPLLHPDCLQRAPISFSPDVTRLGFLYDLKGNRRIIKRFMFGKGFGALIERTHAMRKYSQLGMIIFELRAKPFRNRYKKQVRNYYHTPPIILQTKIAT</sequence>
<proteinExistence type="predicted"/>